<evidence type="ECO:0000313" key="3">
    <source>
        <dbReference type="Proteomes" id="UP001597343"/>
    </source>
</evidence>
<evidence type="ECO:0000259" key="1">
    <source>
        <dbReference type="PROSITE" id="PS50943"/>
    </source>
</evidence>
<dbReference type="InterPro" id="IPR019734">
    <property type="entry name" value="TPR_rpt"/>
</dbReference>
<dbReference type="InterPro" id="IPR011990">
    <property type="entry name" value="TPR-like_helical_dom_sf"/>
</dbReference>
<accession>A0ABW5A2Q4</accession>
<keyword evidence="3" id="KW-1185">Reference proteome</keyword>
<feature type="domain" description="HTH cro/C1-type" evidence="1">
    <location>
        <begin position="9"/>
        <end position="62"/>
    </location>
</feature>
<dbReference type="SMART" id="SM00530">
    <property type="entry name" value="HTH_XRE"/>
    <property type="match status" value="1"/>
</dbReference>
<dbReference type="SMART" id="SM00028">
    <property type="entry name" value="TPR"/>
    <property type="match status" value="4"/>
</dbReference>
<proteinExistence type="predicted"/>
<reference evidence="3" key="1">
    <citation type="journal article" date="2019" name="Int. J. Syst. Evol. Microbiol.">
        <title>The Global Catalogue of Microorganisms (GCM) 10K type strain sequencing project: providing services to taxonomists for standard genome sequencing and annotation.</title>
        <authorList>
            <consortium name="The Broad Institute Genomics Platform"/>
            <consortium name="The Broad Institute Genome Sequencing Center for Infectious Disease"/>
            <person name="Wu L."/>
            <person name="Ma J."/>
        </authorList>
    </citation>
    <scope>NUCLEOTIDE SEQUENCE [LARGE SCALE GENOMIC DNA]</scope>
    <source>
        <strain evidence="3">CGMCC 1.13574</strain>
    </source>
</reference>
<protein>
    <submittedName>
        <fullName evidence="2">Helix-turn-helix domain-containing protein</fullName>
    </submittedName>
</protein>
<name>A0ABW5A2Q4_9BACL</name>
<dbReference type="InterPro" id="IPR053163">
    <property type="entry name" value="HTH-type_regulator_Rgg"/>
</dbReference>
<dbReference type="EMBL" id="JBHUIO010000019">
    <property type="protein sequence ID" value="MFD2172225.1"/>
    <property type="molecule type" value="Genomic_DNA"/>
</dbReference>
<sequence length="321" mass="36537">MKEPIGAKILKLRMRQGLTQVQLAKGICDRSHISMIEAGKCTPSILLLEKIAARLQLALPDLLQEVTPPSREASFSFDLLIEHIAALIHDCQYYDGSVLIRKHLRHPDIVESPSKMAVLFRYAGILEALKEQYERAEAHLRKAHEYAEECRDQQILAEVNISLGALKNLIGKYEKSEAIYKKLLSSIPKELPLSTHTKIYYGLGRALYGQGKFHQVVRILITRLDQLLKNNSMFMYGEISALIAACYEKMNIYDQAIPYYEKAVAYHTFTGNVEKASLSHHLISNCYLAMDCQEKDATFSKIAVESPQFDHQDLFHSSQYF</sequence>
<dbReference type="InterPro" id="IPR001387">
    <property type="entry name" value="Cro/C1-type_HTH"/>
</dbReference>
<dbReference type="SUPFAM" id="SSF47413">
    <property type="entry name" value="lambda repressor-like DNA-binding domains"/>
    <property type="match status" value="1"/>
</dbReference>
<evidence type="ECO:0000313" key="2">
    <source>
        <dbReference type="EMBL" id="MFD2172225.1"/>
    </source>
</evidence>
<dbReference type="Proteomes" id="UP001597343">
    <property type="component" value="Unassembled WGS sequence"/>
</dbReference>
<dbReference type="Gene3D" id="1.25.40.10">
    <property type="entry name" value="Tetratricopeptide repeat domain"/>
    <property type="match status" value="1"/>
</dbReference>
<organism evidence="2 3">
    <name type="scientific">Tumebacillus lipolyticus</name>
    <dbReference type="NCBI Taxonomy" id="1280370"/>
    <lineage>
        <taxon>Bacteria</taxon>
        <taxon>Bacillati</taxon>
        <taxon>Bacillota</taxon>
        <taxon>Bacilli</taxon>
        <taxon>Bacillales</taxon>
        <taxon>Alicyclobacillaceae</taxon>
        <taxon>Tumebacillus</taxon>
    </lineage>
</organism>
<comment type="caution">
    <text evidence="2">The sequence shown here is derived from an EMBL/GenBank/DDBJ whole genome shotgun (WGS) entry which is preliminary data.</text>
</comment>
<dbReference type="PANTHER" id="PTHR37038:SF14">
    <property type="entry name" value="TRANSCRIPTIONAL ACTIVATOR"/>
    <property type="match status" value="1"/>
</dbReference>
<dbReference type="CDD" id="cd00093">
    <property type="entry name" value="HTH_XRE"/>
    <property type="match status" value="1"/>
</dbReference>
<dbReference type="RefSeq" id="WP_386049614.1">
    <property type="nucleotide sequence ID" value="NZ_JBHUIO010000019.1"/>
</dbReference>
<dbReference type="PROSITE" id="PS50943">
    <property type="entry name" value="HTH_CROC1"/>
    <property type="match status" value="1"/>
</dbReference>
<dbReference type="PANTHER" id="PTHR37038">
    <property type="entry name" value="TRANSCRIPTIONAL REGULATOR-RELATED"/>
    <property type="match status" value="1"/>
</dbReference>
<dbReference type="Pfam" id="PF01381">
    <property type="entry name" value="HTH_3"/>
    <property type="match status" value="1"/>
</dbReference>
<dbReference type="SUPFAM" id="SSF48452">
    <property type="entry name" value="TPR-like"/>
    <property type="match status" value="1"/>
</dbReference>
<gene>
    <name evidence="2" type="ORF">ACFSOY_19955</name>
</gene>
<dbReference type="InterPro" id="IPR010982">
    <property type="entry name" value="Lambda_DNA-bd_dom_sf"/>
</dbReference>